<keyword evidence="1" id="KW-1133">Transmembrane helix</keyword>
<sequence length="646" mass="72836">MKASHNWYIQGCKFTVHHFSRFIRDIDDFSAKAERSVSQQYRDSITFTGFVIEPFETVIFSYAGTFATLVLLLLFDTLLFQITTFDRTILTLVATLTIALPLCVLLYLSEYVKIHARYMKIQSIGDIPEVLSYVVMSMRLVSNMEKAVHFAASHSNRPLAYDLRKMLWNLQVRVYSNIDDALLDFADMWGKNSEHFKRSLHLIKSSISEPDEAQRIITLNRALDIVLDGTKELMEQFAARLKTPTYILYSIFILIPLALVALLPAMTVVGFKFDIVTLVILYDIILPLATFVYAEYILMQRPATFVPQNIPDIHPGLKNIGKKKRNAFIVATITGTLIGISGYAYNYAGNPFNIISTETLNGILPPTLLIIWGIVIAFSIYMNAAYSPYKRIRDEIKMMENEFADALFILGRRISEGRAAEEAFAHTARTVQGSHIGKAFERISTNLITMRTDIRTAIFDEEFGAFRDIYSDRIQTTMVMFTESIHKSHQSAGIAIIKLADHLKELQVVEQNIKHSLYDMTSTMRTTAIIFAPLIAGVTIALSEVISKILQNIAKGMSRLPQEIMPGPANISPENLDQTIAPELFMLAIGIYLILITAILTRFSSTIENGGDRTQFMYDLGQALPISIIVFTVTAITARTFFRGLI</sequence>
<feature type="transmembrane region" description="Helical" evidence="1">
    <location>
        <begin position="275"/>
        <end position="294"/>
    </location>
</feature>
<keyword evidence="1" id="KW-0472">Membrane</keyword>
<evidence type="ECO:0000256" key="1">
    <source>
        <dbReference type="SAM" id="Phobius"/>
    </source>
</evidence>
<feature type="transmembrane region" description="Helical" evidence="1">
    <location>
        <begin position="327"/>
        <end position="348"/>
    </location>
</feature>
<evidence type="ECO:0000313" key="2">
    <source>
        <dbReference type="EMBL" id="MDR6222687.1"/>
    </source>
</evidence>
<proteinExistence type="predicted"/>
<dbReference type="EMBL" id="JAVDQI010000003">
    <property type="protein sequence ID" value="MDR6222687.1"/>
    <property type="molecule type" value="Genomic_DNA"/>
</dbReference>
<organism evidence="2 3">
    <name type="scientific">Methanococcoides alaskense</name>
    <dbReference type="NCBI Taxonomy" id="325778"/>
    <lineage>
        <taxon>Archaea</taxon>
        <taxon>Methanobacteriati</taxon>
        <taxon>Methanobacteriota</taxon>
        <taxon>Stenosarchaea group</taxon>
        <taxon>Methanomicrobia</taxon>
        <taxon>Methanosarcinales</taxon>
        <taxon>Methanosarcinaceae</taxon>
        <taxon>Methanococcoides</taxon>
    </lineage>
</organism>
<feature type="transmembrane region" description="Helical" evidence="1">
    <location>
        <begin position="88"/>
        <end position="108"/>
    </location>
</feature>
<feature type="transmembrane region" description="Helical" evidence="1">
    <location>
        <begin position="246"/>
        <end position="269"/>
    </location>
</feature>
<feature type="transmembrane region" description="Helical" evidence="1">
    <location>
        <begin position="623"/>
        <end position="642"/>
    </location>
</feature>
<keyword evidence="3" id="KW-1185">Reference proteome</keyword>
<dbReference type="Proteomes" id="UP001185015">
    <property type="component" value="Unassembled WGS sequence"/>
</dbReference>
<comment type="caution">
    <text evidence="2">The sequence shown here is derived from an EMBL/GenBank/DDBJ whole genome shotgun (WGS) entry which is preliminary data.</text>
</comment>
<name>A0AA90TZ50_9EURY</name>
<keyword evidence="1" id="KW-0812">Transmembrane</keyword>
<evidence type="ECO:0000313" key="3">
    <source>
        <dbReference type="Proteomes" id="UP001185015"/>
    </source>
</evidence>
<reference evidence="2 3" key="1">
    <citation type="submission" date="2023-07" db="EMBL/GenBank/DDBJ databases">
        <title>Genomic Encyclopedia of Type Strains, Phase IV (KMG-IV): sequencing the most valuable type-strain genomes for metagenomic binning, comparative biology and taxonomic classification.</title>
        <authorList>
            <person name="Goeker M."/>
        </authorList>
    </citation>
    <scope>NUCLEOTIDE SEQUENCE [LARGE SCALE GENOMIC DNA]</scope>
    <source>
        <strain evidence="2 3">DSM 17273</strain>
    </source>
</reference>
<gene>
    <name evidence="2" type="ORF">J2750_001136</name>
</gene>
<dbReference type="RefSeq" id="WP_309739808.1">
    <property type="nucleotide sequence ID" value="NZ_JAVDQI010000003.1"/>
</dbReference>
<feature type="transmembrane region" description="Helical" evidence="1">
    <location>
        <begin position="584"/>
        <end position="603"/>
    </location>
</feature>
<protein>
    <submittedName>
        <fullName evidence="2">Flp pilus assembly protein TadB</fullName>
    </submittedName>
</protein>
<feature type="transmembrane region" description="Helical" evidence="1">
    <location>
        <begin position="59"/>
        <end position="82"/>
    </location>
</feature>
<accession>A0AA90TZ50</accession>
<feature type="transmembrane region" description="Helical" evidence="1">
    <location>
        <begin position="368"/>
        <end position="389"/>
    </location>
</feature>
<dbReference type="AlphaFoldDB" id="A0AA90TZ50"/>